<evidence type="ECO:0000313" key="3">
    <source>
        <dbReference type="Proteomes" id="UP000291084"/>
    </source>
</evidence>
<keyword evidence="3" id="KW-1185">Reference proteome</keyword>
<proteinExistence type="predicted"/>
<protein>
    <submittedName>
        <fullName evidence="2">Uncharacterized protein</fullName>
    </submittedName>
</protein>
<feature type="compositionally biased region" description="Basic residues" evidence="1">
    <location>
        <begin position="13"/>
        <end position="50"/>
    </location>
</feature>
<dbReference type="EMBL" id="AP015035">
    <property type="protein sequence ID" value="BAT77871.1"/>
    <property type="molecule type" value="Genomic_DNA"/>
</dbReference>
<feature type="region of interest" description="Disordered" evidence="1">
    <location>
        <begin position="1"/>
        <end position="59"/>
    </location>
</feature>
<gene>
    <name evidence="2" type="primary">Vigan.02G047500</name>
    <name evidence="2" type="ORF">VIGAN_02047500</name>
</gene>
<reference evidence="2 3" key="1">
    <citation type="journal article" date="2015" name="Sci. Rep.">
        <title>The power of single molecule real-time sequencing technology in the de novo assembly of a eukaryotic genome.</title>
        <authorList>
            <person name="Sakai H."/>
            <person name="Naito K."/>
            <person name="Ogiso-Tanaka E."/>
            <person name="Takahashi Y."/>
            <person name="Iseki K."/>
            <person name="Muto C."/>
            <person name="Satou K."/>
            <person name="Teruya K."/>
            <person name="Shiroma A."/>
            <person name="Shimoji M."/>
            <person name="Hirano T."/>
            <person name="Itoh T."/>
            <person name="Kaga A."/>
            <person name="Tomooka N."/>
        </authorList>
    </citation>
    <scope>NUCLEOTIDE SEQUENCE [LARGE SCALE GENOMIC DNA]</scope>
    <source>
        <strain evidence="3">cv. Shumari</strain>
    </source>
</reference>
<name>A0A0S3RBW0_PHAAN</name>
<organism evidence="2 3">
    <name type="scientific">Vigna angularis var. angularis</name>
    <dbReference type="NCBI Taxonomy" id="157739"/>
    <lineage>
        <taxon>Eukaryota</taxon>
        <taxon>Viridiplantae</taxon>
        <taxon>Streptophyta</taxon>
        <taxon>Embryophyta</taxon>
        <taxon>Tracheophyta</taxon>
        <taxon>Spermatophyta</taxon>
        <taxon>Magnoliopsida</taxon>
        <taxon>eudicotyledons</taxon>
        <taxon>Gunneridae</taxon>
        <taxon>Pentapetalae</taxon>
        <taxon>rosids</taxon>
        <taxon>fabids</taxon>
        <taxon>Fabales</taxon>
        <taxon>Fabaceae</taxon>
        <taxon>Papilionoideae</taxon>
        <taxon>50 kb inversion clade</taxon>
        <taxon>NPAAA clade</taxon>
        <taxon>indigoferoid/millettioid clade</taxon>
        <taxon>Phaseoleae</taxon>
        <taxon>Vigna</taxon>
    </lineage>
</organism>
<dbReference type="AlphaFoldDB" id="A0A0S3RBW0"/>
<accession>A0A0S3RBW0</accession>
<sequence>MSDHIGQTSRENRPHRRSTIRPHRSSTIRPHRHSAIRPHKRSAIRPHRRSIPLASRGSNTNCRTEQLDVELLTSIITPFFTLLFNTAPRDGTPHFKPCLTISIISPPRYSHL</sequence>
<evidence type="ECO:0000313" key="2">
    <source>
        <dbReference type="EMBL" id="BAT77871.1"/>
    </source>
</evidence>
<evidence type="ECO:0000256" key="1">
    <source>
        <dbReference type="SAM" id="MobiDB-lite"/>
    </source>
</evidence>
<dbReference type="Proteomes" id="UP000291084">
    <property type="component" value="Chromosome 2"/>
</dbReference>